<evidence type="ECO:0000256" key="2">
    <source>
        <dbReference type="SAM" id="Phobius"/>
    </source>
</evidence>
<feature type="region of interest" description="Disordered" evidence="1">
    <location>
        <begin position="933"/>
        <end position="965"/>
    </location>
</feature>
<dbReference type="EMBL" id="KN840485">
    <property type="protein sequence ID" value="KIP08082.1"/>
    <property type="molecule type" value="Genomic_DNA"/>
</dbReference>
<feature type="region of interest" description="Disordered" evidence="1">
    <location>
        <begin position="78"/>
        <end position="111"/>
    </location>
</feature>
<feature type="compositionally biased region" description="Acidic residues" evidence="1">
    <location>
        <begin position="703"/>
        <end position="716"/>
    </location>
</feature>
<dbReference type="OrthoDB" id="3232309at2759"/>
<feature type="compositionally biased region" description="Basic residues" evidence="1">
    <location>
        <begin position="727"/>
        <end position="740"/>
    </location>
</feature>
<gene>
    <name evidence="3" type="ORF">PHLGIDRAFT_127225</name>
</gene>
<feature type="region of interest" description="Disordered" evidence="1">
    <location>
        <begin position="228"/>
        <end position="261"/>
    </location>
</feature>
<feature type="compositionally biased region" description="Pro residues" evidence="1">
    <location>
        <begin position="251"/>
        <end position="260"/>
    </location>
</feature>
<evidence type="ECO:0000313" key="4">
    <source>
        <dbReference type="Proteomes" id="UP000053257"/>
    </source>
</evidence>
<feature type="compositionally biased region" description="Pro residues" evidence="1">
    <location>
        <begin position="951"/>
        <end position="963"/>
    </location>
</feature>
<feature type="transmembrane region" description="Helical" evidence="2">
    <location>
        <begin position="998"/>
        <end position="1018"/>
    </location>
</feature>
<dbReference type="PANTHER" id="PTHR39466">
    <property type="entry name" value="RGS DOMAIN-CONTAINING PROTEIN"/>
    <property type="match status" value="1"/>
</dbReference>
<feature type="compositionally biased region" description="Basic and acidic residues" evidence="1">
    <location>
        <begin position="933"/>
        <end position="945"/>
    </location>
</feature>
<feature type="region of interest" description="Disordered" evidence="1">
    <location>
        <begin position="522"/>
        <end position="549"/>
    </location>
</feature>
<keyword evidence="2" id="KW-0812">Transmembrane</keyword>
<dbReference type="PANTHER" id="PTHR39466:SF1">
    <property type="entry name" value="RGS DOMAIN-CONTAINING PROTEIN"/>
    <property type="match status" value="1"/>
</dbReference>
<dbReference type="AlphaFoldDB" id="A0A0C3S987"/>
<feature type="region of interest" description="Disordered" evidence="1">
    <location>
        <begin position="846"/>
        <end position="895"/>
    </location>
</feature>
<evidence type="ECO:0000256" key="1">
    <source>
        <dbReference type="SAM" id="MobiDB-lite"/>
    </source>
</evidence>
<dbReference type="HOGENOM" id="CLU_008678_0_0_1"/>
<keyword evidence="2" id="KW-1133">Transmembrane helix</keyword>
<reference evidence="3 4" key="1">
    <citation type="journal article" date="2014" name="PLoS Genet.">
        <title>Analysis of the Phlebiopsis gigantea genome, transcriptome and secretome provides insight into its pioneer colonization strategies of wood.</title>
        <authorList>
            <person name="Hori C."/>
            <person name="Ishida T."/>
            <person name="Igarashi K."/>
            <person name="Samejima M."/>
            <person name="Suzuki H."/>
            <person name="Master E."/>
            <person name="Ferreira P."/>
            <person name="Ruiz-Duenas F.J."/>
            <person name="Held B."/>
            <person name="Canessa P."/>
            <person name="Larrondo L.F."/>
            <person name="Schmoll M."/>
            <person name="Druzhinina I.S."/>
            <person name="Kubicek C.P."/>
            <person name="Gaskell J.A."/>
            <person name="Kersten P."/>
            <person name="St John F."/>
            <person name="Glasner J."/>
            <person name="Sabat G."/>
            <person name="Splinter BonDurant S."/>
            <person name="Syed K."/>
            <person name="Yadav J."/>
            <person name="Mgbeahuruike A.C."/>
            <person name="Kovalchuk A."/>
            <person name="Asiegbu F.O."/>
            <person name="Lackner G."/>
            <person name="Hoffmeister D."/>
            <person name="Rencoret J."/>
            <person name="Gutierrez A."/>
            <person name="Sun H."/>
            <person name="Lindquist E."/>
            <person name="Barry K."/>
            <person name="Riley R."/>
            <person name="Grigoriev I.V."/>
            <person name="Henrissat B."/>
            <person name="Kues U."/>
            <person name="Berka R.M."/>
            <person name="Martinez A.T."/>
            <person name="Covert S.F."/>
            <person name="Blanchette R.A."/>
            <person name="Cullen D."/>
        </authorList>
    </citation>
    <scope>NUCLEOTIDE SEQUENCE [LARGE SCALE GENOMIC DNA]</scope>
    <source>
        <strain evidence="3 4">11061_1 CR5-6</strain>
    </source>
</reference>
<feature type="compositionally biased region" description="Low complexity" evidence="1">
    <location>
        <begin position="228"/>
        <end position="246"/>
    </location>
</feature>
<feature type="compositionally biased region" description="Basic and acidic residues" evidence="1">
    <location>
        <begin position="741"/>
        <end position="751"/>
    </location>
</feature>
<feature type="region of interest" description="Disordered" evidence="1">
    <location>
        <begin position="277"/>
        <end position="311"/>
    </location>
</feature>
<proteinExistence type="predicted"/>
<evidence type="ECO:0008006" key="5">
    <source>
        <dbReference type="Google" id="ProtNLM"/>
    </source>
</evidence>
<dbReference type="STRING" id="745531.A0A0C3S987"/>
<feature type="region of interest" description="Disordered" evidence="1">
    <location>
        <begin position="128"/>
        <end position="156"/>
    </location>
</feature>
<feature type="transmembrane region" description="Helical" evidence="2">
    <location>
        <begin position="484"/>
        <end position="505"/>
    </location>
</feature>
<keyword evidence="4" id="KW-1185">Reference proteome</keyword>
<keyword evidence="2" id="KW-0472">Membrane</keyword>
<feature type="transmembrane region" description="Helical" evidence="2">
    <location>
        <begin position="1024"/>
        <end position="1046"/>
    </location>
</feature>
<organism evidence="3 4">
    <name type="scientific">Phlebiopsis gigantea (strain 11061_1 CR5-6)</name>
    <name type="common">White-rot fungus</name>
    <name type="synonym">Peniophora gigantea</name>
    <dbReference type="NCBI Taxonomy" id="745531"/>
    <lineage>
        <taxon>Eukaryota</taxon>
        <taxon>Fungi</taxon>
        <taxon>Dikarya</taxon>
        <taxon>Basidiomycota</taxon>
        <taxon>Agaricomycotina</taxon>
        <taxon>Agaricomycetes</taxon>
        <taxon>Polyporales</taxon>
        <taxon>Phanerochaetaceae</taxon>
        <taxon>Phlebiopsis</taxon>
    </lineage>
</organism>
<name>A0A0C3S987_PHLG1</name>
<accession>A0A0C3S987</accession>
<sequence>MFTQRSATPLEGWRGKADATLSSCHATYDKGPSHCRSAPTRRAHWQVRYGSSVGAAHHQHVPDAASDDVEHTWPATATAAQGEVQRRRGGPSNPRPAHPKAPSTPPTQVQPTHVRLCPAGLRNLPYRLTHPPAIPPELHAHQQSPPPPSADPKGKGKAHWWSLEHWGIRIQPYYEISLEDVLNRKHLPPLGLKDFEEWLLFVEGTAENLYFILWLREYSARYTTWRSSLKRGPSSGSSSHRVAGLSFNLAPPSPHAPQPHRPYASLGLALSTLSLPAAQTQPSSPVARRGSHASAHPPQSSPPPHVDPAEDVLADLPSERHLRAYASPTPLPPPNPSLALFYLRAKETFLAPNAPYELDVGSEVLGGFFVGSSETVRGRRDEDHSPYAPLRNLSVLNVQGLGGKLPPPPDPAVFAELKEIVEQRLKASLARLVVATYHNVGMSRAYCGNAGGVVIGTVTGAPPLIASFTLGASRWYRLLALPGMWLGMTIFISACYGVCMMIYIFGDLRQLRSFELVRPTISQPKLPKDDPPHSPLSVNSPASVHSPYSLHPPSPTVAFSNPFPSTGAPFSVAGGSTAVMSRKMSLPATTLSTGEPSRKMSLPAVLSGFGINRSRERVATAARSEEERLRAAITPLTRPPVLPERRGSVGAPGRPPTLTIIPPEPAYRPGRERMASEVGPLEQVPSDDEDGYASDSSFSSSDDSFDSDSEESEDATTEAPTNTPVSPKHRRHRRRRRRRPLHIEISDRVYEDTSPDGPATAPADFLPGAQSRRGSLALPTANPNPLWPDYDGSEGAHGTAEDATAHFIRPFAYPPRAGVDGVCVVGREGERAGDVERVLLRASPTHDEFDFDGLPPRVPPVAGPAEDADADDEEEEALAVRPASPAPSAATRSDLGSAIDRRGHCWLVRRWWWMLEKLQRRCSPENVVEVLRRKSDESLHDDKGKARAAAPAPPAQVPPPAPTPVEKARRARVREAQKAHAKRRRRVMRAPGLGLRRFYLSVPAFAAPLTEVLNPLVGRAQWEIVVRSALLAAVVSVVVVGGLVGVPE</sequence>
<protein>
    <recommendedName>
        <fullName evidence="5">RGS domain-containing protein</fullName>
    </recommendedName>
</protein>
<evidence type="ECO:0000313" key="3">
    <source>
        <dbReference type="EMBL" id="KIP08082.1"/>
    </source>
</evidence>
<feature type="region of interest" description="Disordered" evidence="1">
    <location>
        <begin position="637"/>
        <end position="798"/>
    </location>
</feature>
<feature type="compositionally biased region" description="Acidic residues" evidence="1">
    <location>
        <begin position="866"/>
        <end position="877"/>
    </location>
</feature>
<dbReference type="Proteomes" id="UP000053257">
    <property type="component" value="Unassembled WGS sequence"/>
</dbReference>